<dbReference type="Proteomes" id="UP001057402">
    <property type="component" value="Chromosome 5"/>
</dbReference>
<proteinExistence type="predicted"/>
<evidence type="ECO:0000313" key="2">
    <source>
        <dbReference type="Proteomes" id="UP001057402"/>
    </source>
</evidence>
<protein>
    <submittedName>
        <fullName evidence="1">Uncharacterized protein</fullName>
    </submittedName>
</protein>
<organism evidence="1 2">
    <name type="scientific">Melastoma candidum</name>
    <dbReference type="NCBI Taxonomy" id="119954"/>
    <lineage>
        <taxon>Eukaryota</taxon>
        <taxon>Viridiplantae</taxon>
        <taxon>Streptophyta</taxon>
        <taxon>Embryophyta</taxon>
        <taxon>Tracheophyta</taxon>
        <taxon>Spermatophyta</taxon>
        <taxon>Magnoliopsida</taxon>
        <taxon>eudicotyledons</taxon>
        <taxon>Gunneridae</taxon>
        <taxon>Pentapetalae</taxon>
        <taxon>rosids</taxon>
        <taxon>malvids</taxon>
        <taxon>Myrtales</taxon>
        <taxon>Melastomataceae</taxon>
        <taxon>Melastomatoideae</taxon>
        <taxon>Melastomateae</taxon>
        <taxon>Melastoma</taxon>
    </lineage>
</organism>
<keyword evidence="2" id="KW-1185">Reference proteome</keyword>
<evidence type="ECO:0000313" key="1">
    <source>
        <dbReference type="EMBL" id="KAI4368134.1"/>
    </source>
</evidence>
<comment type="caution">
    <text evidence="1">The sequence shown here is derived from an EMBL/GenBank/DDBJ whole genome shotgun (WGS) entry which is preliminary data.</text>
</comment>
<name>A0ACB9QRT5_9MYRT</name>
<dbReference type="EMBL" id="CM042884">
    <property type="protein sequence ID" value="KAI4368134.1"/>
    <property type="molecule type" value="Genomic_DNA"/>
</dbReference>
<reference evidence="2" key="1">
    <citation type="journal article" date="2023" name="Front. Plant Sci.">
        <title>Chromosomal-level genome assembly of Melastoma candidum provides insights into trichome evolution.</title>
        <authorList>
            <person name="Zhong Y."/>
            <person name="Wu W."/>
            <person name="Sun C."/>
            <person name="Zou P."/>
            <person name="Liu Y."/>
            <person name="Dai S."/>
            <person name="Zhou R."/>
        </authorList>
    </citation>
    <scope>NUCLEOTIDE SEQUENCE [LARGE SCALE GENOMIC DNA]</scope>
</reference>
<sequence length="262" mass="28572">MASRTCDPKFPFGYGSCFDPLDAHKRDFDAGAGSSVSQSVVLDSEKGGSVKASKSSRAVKKSAAAEEKALAALKNHCKAERRRRERINSHLATLRGLVPCTDKMDKATLLAEVISQVKDLKKKATEASRGLLIPMDTDEVTIEPIGDALGIGSIYFKATVCCEHHPELFRDLKQAMDSLNLKITMAEVSMLENRLKNMFVISSMEEELVHDPSRWHALACAIRHELSSVVAKASASPDYSPNAILSSKKRRISSFDSSSVSS</sequence>
<accession>A0ACB9QRT5</accession>
<gene>
    <name evidence="1" type="ORF">MLD38_016727</name>
</gene>